<evidence type="ECO:0000256" key="1">
    <source>
        <dbReference type="ARBA" id="ARBA00008779"/>
    </source>
</evidence>
<organism evidence="5 6">
    <name type="scientific">Candidatus Coatesbacteria bacterium RBG_13_66_14</name>
    <dbReference type="NCBI Taxonomy" id="1817816"/>
    <lineage>
        <taxon>Bacteria</taxon>
        <taxon>Candidatus Coatesiibacteriota</taxon>
    </lineage>
</organism>
<protein>
    <recommendedName>
        <fullName evidence="4">Sulfatase N-terminal domain-containing protein</fullName>
    </recommendedName>
</protein>
<keyword evidence="3" id="KW-0812">Transmembrane</keyword>
<feature type="transmembrane region" description="Helical" evidence="3">
    <location>
        <begin position="125"/>
        <end position="143"/>
    </location>
</feature>
<evidence type="ECO:0000313" key="6">
    <source>
        <dbReference type="Proteomes" id="UP000177187"/>
    </source>
</evidence>
<dbReference type="InterPro" id="IPR017850">
    <property type="entry name" value="Alkaline_phosphatase_core_sf"/>
</dbReference>
<dbReference type="PANTHER" id="PTHR42693">
    <property type="entry name" value="ARYLSULFATASE FAMILY MEMBER"/>
    <property type="match status" value="1"/>
</dbReference>
<evidence type="ECO:0000256" key="3">
    <source>
        <dbReference type="SAM" id="Phobius"/>
    </source>
</evidence>
<accession>A0A1F5FHF0</accession>
<dbReference type="SUPFAM" id="SSF53649">
    <property type="entry name" value="Alkaline phosphatase-like"/>
    <property type="match status" value="1"/>
</dbReference>
<sequence length="646" mass="70879">MDFRTTLAKTWRLTLFGVLVSYAYMAYYFIAQLVLGGGNVVWGLIGDGFHQTLLFIVGALFFFPVIGAAASLIVALIVTLVTENVKPLSDAWRERIGLIAVAAVTTGALGLPVQVSMLFTYVRTILGFAVGLVVGAALVLAAIKWPRIEHWVRRAAGWLLGAATLLFAVFYLFALGDFTYGDEPATSPGPNVLVILSDTHRADTASTFGGEVPTPNLDRLAAEGVRFDRCYSTSNWTIPSVASIYTGTSHVVHGVDGFRPLPNALPNLQGLLSREGYRCWALFCNTAVLPYTNLYAGFDTYANYDIYRTPTLGILTSASGPLYAWIAFNMAQVILRCDLQQTKLITPELAVELSSRLTPGGGTFAYVHLFDPHLPYMPPDRFVPDWVYGGPMGRFLGNDFAGVIKDRGPDAIRGDDRRGVVELYRGEVRYEDEIIGRMLDAMEESGALANTAIFFVADHGEELWDHGGWGHGLTMHEEVVRVPLIVRWPGVFPEGEVRGDRVSIADIFPTVLDALGMECDSGPLVGRSLLLPPDPERAVFSERYNDQNLVQINRPFHQITVHAPEGSLILDRDTGDVSYFLPEDATQAREVGGEHPEDRDLLLGLIEEYDAEQAELRDTYNPGAVGLSPEETAAQLENLRAVGYLQ</sequence>
<dbReference type="EMBL" id="MFAF01000016">
    <property type="protein sequence ID" value="OGD79069.1"/>
    <property type="molecule type" value="Genomic_DNA"/>
</dbReference>
<evidence type="ECO:0000256" key="2">
    <source>
        <dbReference type="ARBA" id="ARBA00022801"/>
    </source>
</evidence>
<dbReference type="InterPro" id="IPR050738">
    <property type="entry name" value="Sulfatase"/>
</dbReference>
<dbReference type="InterPro" id="IPR000917">
    <property type="entry name" value="Sulfatase_N"/>
</dbReference>
<feature type="transmembrane region" description="Helical" evidence="3">
    <location>
        <begin position="12"/>
        <end position="35"/>
    </location>
</feature>
<dbReference type="PANTHER" id="PTHR42693:SF53">
    <property type="entry name" value="ENDO-4-O-SULFATASE"/>
    <property type="match status" value="1"/>
</dbReference>
<dbReference type="Proteomes" id="UP000177187">
    <property type="component" value="Unassembled WGS sequence"/>
</dbReference>
<dbReference type="AlphaFoldDB" id="A0A1F5FHF0"/>
<gene>
    <name evidence="5" type="ORF">A2Y64_06705</name>
</gene>
<feature type="transmembrane region" description="Helical" evidence="3">
    <location>
        <begin position="155"/>
        <end position="174"/>
    </location>
</feature>
<comment type="caution">
    <text evidence="5">The sequence shown here is derived from an EMBL/GenBank/DDBJ whole genome shotgun (WGS) entry which is preliminary data.</text>
</comment>
<dbReference type="Pfam" id="PF00884">
    <property type="entry name" value="Sulfatase"/>
    <property type="match status" value="1"/>
</dbReference>
<feature type="transmembrane region" description="Helical" evidence="3">
    <location>
        <begin position="55"/>
        <end position="78"/>
    </location>
</feature>
<evidence type="ECO:0000259" key="4">
    <source>
        <dbReference type="Pfam" id="PF00884"/>
    </source>
</evidence>
<proteinExistence type="inferred from homology"/>
<feature type="transmembrane region" description="Helical" evidence="3">
    <location>
        <begin position="98"/>
        <end position="119"/>
    </location>
</feature>
<dbReference type="CDD" id="cd16148">
    <property type="entry name" value="sulfatase_like"/>
    <property type="match status" value="1"/>
</dbReference>
<keyword evidence="3" id="KW-1133">Transmembrane helix</keyword>
<comment type="similarity">
    <text evidence="1">Belongs to the sulfatase family.</text>
</comment>
<keyword evidence="2" id="KW-0378">Hydrolase</keyword>
<feature type="domain" description="Sulfatase N-terminal" evidence="4">
    <location>
        <begin position="190"/>
        <end position="517"/>
    </location>
</feature>
<dbReference type="GO" id="GO:0004065">
    <property type="term" value="F:arylsulfatase activity"/>
    <property type="evidence" value="ECO:0007669"/>
    <property type="project" value="TreeGrafter"/>
</dbReference>
<evidence type="ECO:0000313" key="5">
    <source>
        <dbReference type="EMBL" id="OGD79069.1"/>
    </source>
</evidence>
<keyword evidence="3" id="KW-0472">Membrane</keyword>
<reference evidence="5 6" key="1">
    <citation type="journal article" date="2016" name="Nat. Commun.">
        <title>Thousands of microbial genomes shed light on interconnected biogeochemical processes in an aquifer system.</title>
        <authorList>
            <person name="Anantharaman K."/>
            <person name="Brown C.T."/>
            <person name="Hug L.A."/>
            <person name="Sharon I."/>
            <person name="Castelle C.J."/>
            <person name="Probst A.J."/>
            <person name="Thomas B.C."/>
            <person name="Singh A."/>
            <person name="Wilkins M.J."/>
            <person name="Karaoz U."/>
            <person name="Brodie E.L."/>
            <person name="Williams K.H."/>
            <person name="Hubbard S.S."/>
            <person name="Banfield J.F."/>
        </authorList>
    </citation>
    <scope>NUCLEOTIDE SEQUENCE [LARGE SCALE GENOMIC DNA]</scope>
</reference>
<name>A0A1F5FHF0_9BACT</name>
<dbReference type="STRING" id="1817816.A2Y64_06705"/>
<dbReference type="Gene3D" id="3.40.720.10">
    <property type="entry name" value="Alkaline Phosphatase, subunit A"/>
    <property type="match status" value="1"/>
</dbReference>